<dbReference type="Gene3D" id="2.60.120.200">
    <property type="match status" value="3"/>
</dbReference>
<dbReference type="Proteomes" id="UP000266005">
    <property type="component" value="Unassembled WGS sequence"/>
</dbReference>
<evidence type="ECO:0000313" key="8">
    <source>
        <dbReference type="Proteomes" id="UP000266005"/>
    </source>
</evidence>
<dbReference type="GO" id="GO:0004553">
    <property type="term" value="F:hydrolase activity, hydrolyzing O-glycosyl compounds"/>
    <property type="evidence" value="ECO:0007669"/>
    <property type="project" value="UniProtKB-ARBA"/>
</dbReference>
<evidence type="ECO:0000256" key="5">
    <source>
        <dbReference type="ARBA" id="ARBA00023157"/>
    </source>
</evidence>
<dbReference type="PANTHER" id="PTHR19277:SF125">
    <property type="entry name" value="B6"/>
    <property type="match status" value="1"/>
</dbReference>
<dbReference type="Gene3D" id="2.60.40.10">
    <property type="entry name" value="Immunoglobulins"/>
    <property type="match status" value="2"/>
</dbReference>
<dbReference type="RefSeq" id="WP_119433470.1">
    <property type="nucleotide sequence ID" value="NZ_QWGE01000006.1"/>
</dbReference>
<evidence type="ECO:0000256" key="3">
    <source>
        <dbReference type="ARBA" id="ARBA00022729"/>
    </source>
</evidence>
<dbReference type="InterPro" id="IPR013783">
    <property type="entry name" value="Ig-like_fold"/>
</dbReference>
<keyword evidence="5" id="KW-1015">Disulfide bond</keyword>
<keyword evidence="4" id="KW-0106">Calcium</keyword>
<dbReference type="InterPro" id="IPR006558">
    <property type="entry name" value="LamG-like"/>
</dbReference>
<dbReference type="OrthoDB" id="976756at2"/>
<protein>
    <submittedName>
        <fullName evidence="7">T9SS C-terminal target domain-containing protein</fullName>
    </submittedName>
</protein>
<dbReference type="SUPFAM" id="SSF49899">
    <property type="entry name" value="Concanavalin A-like lectins/glucanases"/>
    <property type="match status" value="3"/>
</dbReference>
<evidence type="ECO:0000256" key="1">
    <source>
        <dbReference type="ARBA" id="ARBA00001913"/>
    </source>
</evidence>
<sequence length="3108" mass="343289">MKQLYLRTIYLFVFSFFILGVQGALAGVWHYSVIYNHAESRIYMELGKEDKNSKNAMYDVYISFSLDGGATYHDILKEARKDNYMGRDPDLSYLVDNGSGWDGNVDKQRYYIKVPIEWMGKNVIIKTHYYWGFPGDLGGDKIDTFSIAGLAAPNILTSSSNGEQNTITVNWNETEPKVISAALQASTNNIKYDLLRNNVAIATLNYGTTTYADNNTSDKVKYSYKVRVRYAFPSGGNYSSIGNSLEVWKNPKLSITPSYAPCDTGIKLAWGTPELDDSYKYKITRSSRSDFSTDLQIFNIESISKSTYFDDSKLTHMGTSYYKIEVLDVNNKLVSQLSSSEVSIQTNLEPSVPVISLTDEGNRFVIGWSEYACSNVTDFELLRKTYQGNTLVNEQSIIIPKNTFKYIDNNLQTCNTYKYQLKARNASASAISKLIERAVSDNIADAFVISLGDKTNPQHTFYNHDYKFKASKGFYTNYVQLQWDASYKSKIQSYNIYRKVVGTTSNKELVKVVEGGSATLWMDEYTEANTIYEYTIEGVSTCDGQAIQTMQATTLGFRAPYGNVSGRISFAGGQGVEGVMVRARNTEGPAGKAIRFKNSQAMLAVFSADVFWPSQQGWALEAWVRPDDATKPYVLYDHYKSDSGLKVYFDGTKYVLQTTTDQISIMPTGQFRNNEFTHIAVSLNTVTREVQWVINDKIYPVQHLSAAFTRSTFINPPLVIGNSQKNGEAFIGVLDEIRVWSKARTSTEMVRDHTRYLTGSEPGLVAYWRADEGFGTSLFDASKFDRKYNENHASLLSGNGYEWTSIIPSESQLANVAYTDAKGDYKMTGIQFHGSGETYEITPMLGVHQFDPTSMQLFIGEGSLSHNSKDFKDVSSFVVTGAAYYQNTTFPVEGVQVLVDGATIIGANNLPVVTGANGEFEARVPIGQHTLSFVKHGHDLSLSKEGVLTGEAYWPGKGETFDFQTNLAGALEIVDTSKRKLIGRVVGGQVEGDKPLGMGLSVNNIGRAIIKLVPERSGYDMDKNTPGLQSYIQLTTDQITGEYSALIVPEKFIVESVKSINAKDDGSYYTYEQHPILNLTLPAQDSTWSYKLNNKGIKVDSVGYNFAKNFIFHTSPTMSINDGNVLGETSLKIDEAGPAIDLSGKPFNHPIFKMNSVYRYPIKFYEEFENADNSVRTTVPITTAKVSIQNDWKGGRPEEYDLADKQGVLNYEFRAGGPNLTAPYTSQLQVLVKLGESSYTAVAGGTKTGYVLGQETHGSGIITNGPDLVEFVLRDPPGSSSYAYLEKGSSFSNSTTISTTNSGTTEINPTFSLGVETTIGTGIGVMVLAEAEVTQDVSSQLAITQATTDEGEFIETTEIKESIKTSDSEEFVGSAGDLFVGKAQNFVIAETNNLELLPMDSVYRNLERSEAVMIGNKEYALVKRKGIAAAKDNFATRFMVSQFAIENQIIPGLKRLRDHLLLRGDGVFVPKITKDNVRFGADNYDSLAFPTTYLPKVKGVGVATRSQYTGPSYAFNPRKEGDRDSVYLLNQQIRLWEEALSDNEENKIVSLDKAKGGKNNITFDGGTTYTWEKNLQTERTVISTFEVTSDASLESVTGASFNGFGMELRVMSGYSNAKSTTDGSTTSKGMIFGYEFKDANKGDYFSVDVIDPSVNSNTITSSSTFYTPMFYTRGGQTSCPYEGGEFTKYYQKGLKQLNAATLQREKPEIRVDNQSVSGVPETSAAVFKLRLQNNSESEEDMWYSIRVDESSNQDGAILQIDGASPNRAFNVPYGKFVEKVLTVRKGPGAVFSYKNLGIILSSSCQTEEIADTVLVSAHFNPACTPVKLIAPLNNWLANVDSNGVLPIVVSGYDVNLGTFKSVEIQYKSTASNTWATIYTYYNRENDYNEAIANGESSVAFINKKTTLTYDWKISDLPDRNYEVRAKSVCADGSVSYTEVSKGLKDETPPLVFGTPQPADGILSPNDEIMIQFAEPIEAGLVSKNNISVRGVLNGSDRAHGSFLNFDGQQAYVKIPEGLRLDNRSFTVEFWARSAAGTAESIVVTQGAGNEIINIGFDATGKFYTEWGANQRLTANKALASATWNHYAVSFDAATGNASLYGNEQILAELNYAKAYEGIGQILVGKSFNGDKAFNGDLYALRVWDTYKSRDEVYALQSKNLNGTERSLVGAWPMNDLAGTGVKDVARALHGVSTAQWVAEPASKAIKFTGNGYVSVPSEHSPITKNTDFTLEFWFKAGADAKETTLFSASLLGTDMQWSLDIDNKGGIFLKQAEVQFKGIDNDVLDNKWHHLAMVTDRRGNLTFFLDGEQKNSRKASALANLTAPALYFGARYVATTNLGGTPAGTIDRNYKGNLDEIRLWNSARTAEQINRAMRSKQGDNLPDLQIYLPFESYINNSGIMVSTNSAGEFSGKTVKKEATFVNTTYTAESPLIDRPQPEQKVNFTYVVNQDKILISLNEPAALVEKTKLDITVQGILDKNSNAMQGSKTWSVFVDKNQVKWANTRLRFEKQLYEPLSFEVEIVNMGGSQENFTIEGVPSWLTPQPATGVIEPNSRKTIKFVVEESLNIGNYSKDLFLRTNFGYDEKLSLDLKVFAVSPKWTVNPADFDKSMSITGQIKMNDRFSTNPDDKVVALVNGEVRGVAQPKYVAGYDRYMFFMDVYGKVNEAEQVKFNIWNASLGVVHTDVTPAAVTFRDGELYGSPANPLVLTANNEVYQSIALKKGWNWVSFNVGVANKEISDVINPDLLNTRSILMSQQWTADYSGNSWSPPGKKFNNIESYLLKVETDAAMRVKGGLLNTANERIILKKGWNWVGYTPQASMPVKDALASATLNSGDMIKGQTGFAIYDDYMGWIGSLSYLRSGEGYRVKSSKTADVSFTYPKASVNSGARVAKSENDKAFAATNLLFSELVSPHNYQFSMNMVAEIASDKVQEGTVISATNAQGEKVGWGVGQQIGGKVLYFITAYSNQEKQDLYFAYHDADGKQLAILEQKETFKGEQSLGTLSVPYRFTSTSELPALVPAVISTKVYPNPFSDKLTLNWVNTPEEQATVDLLDLAGRKLSTIYKGTQDGEYGNFVWEDRVAAALPAGVYIIRIKQAGQQQIIRVVKK</sequence>
<keyword evidence="2" id="KW-0479">Metal-binding</keyword>
<dbReference type="SMART" id="SM00560">
    <property type="entry name" value="LamGL"/>
    <property type="match status" value="1"/>
</dbReference>
<gene>
    <name evidence="7" type="ORF">D1627_16990</name>
</gene>
<dbReference type="GO" id="GO:0005975">
    <property type="term" value="P:carbohydrate metabolic process"/>
    <property type="evidence" value="ECO:0007669"/>
    <property type="project" value="UniProtKB-ARBA"/>
</dbReference>
<dbReference type="GO" id="GO:0046872">
    <property type="term" value="F:metal ion binding"/>
    <property type="evidence" value="ECO:0007669"/>
    <property type="project" value="UniProtKB-KW"/>
</dbReference>
<dbReference type="InterPro" id="IPR051360">
    <property type="entry name" value="Neuronal_Pentraxin_Related"/>
</dbReference>
<dbReference type="Pfam" id="PF13385">
    <property type="entry name" value="Laminin_G_3"/>
    <property type="match status" value="3"/>
</dbReference>
<proteinExistence type="predicted"/>
<organism evidence="7 8">
    <name type="scientific">Pontibacter oryzae</name>
    <dbReference type="NCBI Taxonomy" id="2304593"/>
    <lineage>
        <taxon>Bacteria</taxon>
        <taxon>Pseudomonadati</taxon>
        <taxon>Bacteroidota</taxon>
        <taxon>Cytophagia</taxon>
        <taxon>Cytophagales</taxon>
        <taxon>Hymenobacteraceae</taxon>
        <taxon>Pontibacter</taxon>
    </lineage>
</organism>
<dbReference type="NCBIfam" id="TIGR04183">
    <property type="entry name" value="Por_Secre_tail"/>
    <property type="match status" value="1"/>
</dbReference>
<evidence type="ECO:0000256" key="4">
    <source>
        <dbReference type="ARBA" id="ARBA00022837"/>
    </source>
</evidence>
<dbReference type="InterPro" id="IPR026444">
    <property type="entry name" value="Secre_tail"/>
</dbReference>
<evidence type="ECO:0000313" key="7">
    <source>
        <dbReference type="EMBL" id="RIJ34060.1"/>
    </source>
</evidence>
<feature type="domain" description="LamG-like jellyroll fold" evidence="6">
    <location>
        <begin position="2226"/>
        <end position="2367"/>
    </location>
</feature>
<dbReference type="InterPro" id="IPR013320">
    <property type="entry name" value="ConA-like_dom_sf"/>
</dbReference>
<dbReference type="PANTHER" id="PTHR19277">
    <property type="entry name" value="PENTRAXIN"/>
    <property type="match status" value="1"/>
</dbReference>
<name>A0A399RQH1_9BACT</name>
<comment type="caution">
    <text evidence="7">The sequence shown here is derived from an EMBL/GenBank/DDBJ whole genome shotgun (WGS) entry which is preliminary data.</text>
</comment>
<dbReference type="EMBL" id="QWGE01000006">
    <property type="protein sequence ID" value="RIJ34060.1"/>
    <property type="molecule type" value="Genomic_DNA"/>
</dbReference>
<comment type="cofactor">
    <cofactor evidence="1">
        <name>Ca(2+)</name>
        <dbReference type="ChEBI" id="CHEBI:29108"/>
    </cofactor>
</comment>
<dbReference type="SUPFAM" id="SSF49265">
    <property type="entry name" value="Fibronectin type III"/>
    <property type="match status" value="1"/>
</dbReference>
<reference evidence="8" key="1">
    <citation type="submission" date="2018-08" db="EMBL/GenBank/DDBJ databases">
        <title>Mucilaginibacter sp. MYSH2.</title>
        <authorList>
            <person name="Seo T."/>
        </authorList>
    </citation>
    <scope>NUCLEOTIDE SEQUENCE [LARGE SCALE GENOMIC DNA]</scope>
    <source>
        <strain evidence="8">KIRAN</strain>
    </source>
</reference>
<dbReference type="InterPro" id="IPR036116">
    <property type="entry name" value="FN3_sf"/>
</dbReference>
<accession>A0A399RQH1</accession>
<keyword evidence="8" id="KW-1185">Reference proteome</keyword>
<keyword evidence="3" id="KW-0732">Signal</keyword>
<evidence type="ECO:0000259" key="6">
    <source>
        <dbReference type="SMART" id="SM00560"/>
    </source>
</evidence>
<evidence type="ECO:0000256" key="2">
    <source>
        <dbReference type="ARBA" id="ARBA00022723"/>
    </source>
</evidence>